<gene>
    <name evidence="2" type="ORF">DD235_05565</name>
</gene>
<reference evidence="3" key="1">
    <citation type="submission" date="2018-05" db="EMBL/GenBank/DDBJ databases">
        <authorList>
            <person name="Li Y."/>
        </authorList>
    </citation>
    <scope>NUCLEOTIDE SEQUENCE [LARGE SCALE GENOMIC DNA]</scope>
    <source>
        <strain evidence="3">3d-2-2</strain>
    </source>
</reference>
<proteinExistence type="predicted"/>
<dbReference type="EMBL" id="QETA01000002">
    <property type="protein sequence ID" value="PWF24205.1"/>
    <property type="molecule type" value="Genomic_DNA"/>
</dbReference>
<evidence type="ECO:0000313" key="2">
    <source>
        <dbReference type="EMBL" id="PWF24205.1"/>
    </source>
</evidence>
<protein>
    <submittedName>
        <fullName evidence="2">SlyX protein</fullName>
    </submittedName>
</protein>
<dbReference type="AlphaFoldDB" id="A0A2V1K3T8"/>
<name>A0A2V1K3T8_9BURK</name>
<feature type="region of interest" description="Disordered" evidence="1">
    <location>
        <begin position="51"/>
        <end position="73"/>
    </location>
</feature>
<evidence type="ECO:0000313" key="3">
    <source>
        <dbReference type="Proteomes" id="UP000245212"/>
    </source>
</evidence>
<organism evidence="2 3">
    <name type="scientific">Corticimicrobacter populi</name>
    <dbReference type="NCBI Taxonomy" id="2175229"/>
    <lineage>
        <taxon>Bacteria</taxon>
        <taxon>Pseudomonadati</taxon>
        <taxon>Pseudomonadota</taxon>
        <taxon>Betaproteobacteria</taxon>
        <taxon>Burkholderiales</taxon>
        <taxon>Alcaligenaceae</taxon>
        <taxon>Corticimicrobacter</taxon>
    </lineage>
</organism>
<dbReference type="Proteomes" id="UP000245212">
    <property type="component" value="Unassembled WGS sequence"/>
</dbReference>
<dbReference type="PANTHER" id="PTHR36508:SF1">
    <property type="entry name" value="PROTEIN SLYX"/>
    <property type="match status" value="1"/>
</dbReference>
<dbReference type="InterPro" id="IPR007236">
    <property type="entry name" value="SlyX"/>
</dbReference>
<accession>A0A2V1K3T8</accession>
<evidence type="ECO:0000256" key="1">
    <source>
        <dbReference type="SAM" id="MobiDB-lite"/>
    </source>
</evidence>
<keyword evidence="3" id="KW-1185">Reference proteome</keyword>
<dbReference type="Pfam" id="PF04102">
    <property type="entry name" value="SlyX"/>
    <property type="match status" value="1"/>
</dbReference>
<dbReference type="PANTHER" id="PTHR36508">
    <property type="entry name" value="PROTEIN SLYX"/>
    <property type="match status" value="1"/>
</dbReference>
<comment type="caution">
    <text evidence="2">The sequence shown here is derived from an EMBL/GenBank/DDBJ whole genome shotgun (WGS) entry which is preliminary data.</text>
</comment>
<sequence>MNTLPPDLEKRLMELEIKAGLADDLLDQLNHTIFRQQRQIDLLGRELAELRKQSQESRQPQARSLTDDIPPHY</sequence>